<dbReference type="Gene3D" id="1.10.3720.10">
    <property type="entry name" value="MetI-like"/>
    <property type="match status" value="1"/>
</dbReference>
<evidence type="ECO:0000256" key="2">
    <source>
        <dbReference type="ARBA" id="ARBA00022448"/>
    </source>
</evidence>
<evidence type="ECO:0000256" key="1">
    <source>
        <dbReference type="ARBA" id="ARBA00004141"/>
    </source>
</evidence>
<evidence type="ECO:0000313" key="9">
    <source>
        <dbReference type="Proteomes" id="UP000295764"/>
    </source>
</evidence>
<reference evidence="8 9" key="1">
    <citation type="submission" date="2019-03" db="EMBL/GenBank/DDBJ databases">
        <title>Genomic analyses of the natural microbiome of Caenorhabditis elegans.</title>
        <authorList>
            <person name="Samuel B."/>
        </authorList>
    </citation>
    <scope>NUCLEOTIDE SEQUENCE [LARGE SCALE GENOMIC DNA]</scope>
    <source>
        <strain evidence="8 9">JUb65</strain>
    </source>
</reference>
<keyword evidence="4 6" id="KW-1133">Transmembrane helix</keyword>
<dbReference type="AlphaFoldDB" id="A0A4R6DNU9"/>
<dbReference type="PANTHER" id="PTHR30177">
    <property type="entry name" value="GLYCINE BETAINE/L-PROLINE TRANSPORT SYSTEM PERMEASE PROTEIN PROW"/>
    <property type="match status" value="1"/>
</dbReference>
<keyword evidence="5 6" id="KW-0472">Membrane</keyword>
<feature type="transmembrane region" description="Helical" evidence="6">
    <location>
        <begin position="198"/>
        <end position="223"/>
    </location>
</feature>
<keyword evidence="2 6" id="KW-0813">Transport</keyword>
<feature type="transmembrane region" description="Helical" evidence="6">
    <location>
        <begin position="29"/>
        <end position="55"/>
    </location>
</feature>
<comment type="similarity">
    <text evidence="6">Belongs to the binding-protein-dependent transport system permease family.</text>
</comment>
<evidence type="ECO:0000313" key="8">
    <source>
        <dbReference type="EMBL" id="TDN46600.1"/>
    </source>
</evidence>
<name>A0A4R6DNU9_9MICO</name>
<evidence type="ECO:0000256" key="6">
    <source>
        <dbReference type="RuleBase" id="RU363032"/>
    </source>
</evidence>
<evidence type="ECO:0000256" key="4">
    <source>
        <dbReference type="ARBA" id="ARBA00022989"/>
    </source>
</evidence>
<dbReference type="Pfam" id="PF00528">
    <property type="entry name" value="BPD_transp_1"/>
    <property type="match status" value="1"/>
</dbReference>
<dbReference type="EMBL" id="SNVW01000001">
    <property type="protein sequence ID" value="TDN46600.1"/>
    <property type="molecule type" value="Genomic_DNA"/>
</dbReference>
<accession>A0A4R6DNU9</accession>
<keyword evidence="3 6" id="KW-0812">Transmembrane</keyword>
<comment type="subcellular location">
    <subcellularLocation>
        <location evidence="6">Cell membrane</location>
        <topology evidence="6">Multi-pass membrane protein</topology>
    </subcellularLocation>
    <subcellularLocation>
        <location evidence="1">Membrane</location>
        <topology evidence="1">Multi-pass membrane protein</topology>
    </subcellularLocation>
</comment>
<dbReference type="PROSITE" id="PS50928">
    <property type="entry name" value="ABC_TM1"/>
    <property type="match status" value="1"/>
</dbReference>
<dbReference type="RefSeq" id="WP_243736208.1">
    <property type="nucleotide sequence ID" value="NZ_SNVW01000001.1"/>
</dbReference>
<evidence type="ECO:0000256" key="5">
    <source>
        <dbReference type="ARBA" id="ARBA00023136"/>
    </source>
</evidence>
<proteinExistence type="inferred from homology"/>
<dbReference type="SUPFAM" id="SSF161098">
    <property type="entry name" value="MetI-like"/>
    <property type="match status" value="1"/>
</dbReference>
<dbReference type="InterPro" id="IPR035906">
    <property type="entry name" value="MetI-like_sf"/>
</dbReference>
<feature type="transmembrane region" description="Helical" evidence="6">
    <location>
        <begin position="100"/>
        <end position="124"/>
    </location>
</feature>
<dbReference type="InterPro" id="IPR000515">
    <property type="entry name" value="MetI-like"/>
</dbReference>
<dbReference type="GO" id="GO:0055085">
    <property type="term" value="P:transmembrane transport"/>
    <property type="evidence" value="ECO:0007669"/>
    <property type="project" value="InterPro"/>
</dbReference>
<feature type="domain" description="ABC transmembrane type-1" evidence="7">
    <location>
        <begin position="34"/>
        <end position="216"/>
    </location>
</feature>
<comment type="caution">
    <text evidence="8">The sequence shown here is derived from an EMBL/GenBank/DDBJ whole genome shotgun (WGS) entry which is preliminary data.</text>
</comment>
<feature type="transmembrane region" description="Helical" evidence="6">
    <location>
        <begin position="168"/>
        <end position="186"/>
    </location>
</feature>
<dbReference type="GO" id="GO:0031460">
    <property type="term" value="P:glycine betaine transport"/>
    <property type="evidence" value="ECO:0007669"/>
    <property type="project" value="TreeGrafter"/>
</dbReference>
<protein>
    <submittedName>
        <fullName evidence="8">Osmoprotectant transport system permease protein</fullName>
    </submittedName>
</protein>
<dbReference type="GO" id="GO:0005886">
    <property type="term" value="C:plasma membrane"/>
    <property type="evidence" value="ECO:0007669"/>
    <property type="project" value="UniProtKB-SubCell"/>
</dbReference>
<evidence type="ECO:0000259" key="7">
    <source>
        <dbReference type="PROSITE" id="PS50928"/>
    </source>
</evidence>
<dbReference type="InterPro" id="IPR051204">
    <property type="entry name" value="ABC_transp_perm/SBD"/>
</dbReference>
<evidence type="ECO:0000256" key="3">
    <source>
        <dbReference type="ARBA" id="ARBA00022692"/>
    </source>
</evidence>
<organism evidence="8 9">
    <name type="scientific">Curtobacterium flaccumfaciens</name>
    <dbReference type="NCBI Taxonomy" id="2035"/>
    <lineage>
        <taxon>Bacteria</taxon>
        <taxon>Bacillati</taxon>
        <taxon>Actinomycetota</taxon>
        <taxon>Actinomycetes</taxon>
        <taxon>Micrococcales</taxon>
        <taxon>Microbacteriaceae</taxon>
        <taxon>Curtobacterium</taxon>
    </lineage>
</organism>
<sequence>MLRDEGRIRWLSDEDWDAALNWIIANFGLIWSLTVTHVALAAVPVVLGFVVAVPLGWVATRWRAVRSVIVGGGSLLYTIPSLPLFVILPYLLGTRITDPVNIVVGLSVYAVAIMVRLAADAFAAVPADVVDSATAVGFSAWKRFWAVELPLAGPVLLAGIRVVSASTVALVSVGALVGSANIGFLFTDGRQRQFLEEILVGVVASLVIALVFDTVLVALGRILMPWSRRTPRRTRRMRSNATLATIERGA</sequence>
<feature type="transmembrane region" description="Helical" evidence="6">
    <location>
        <begin position="75"/>
        <end position="93"/>
    </location>
</feature>
<dbReference type="CDD" id="cd06261">
    <property type="entry name" value="TM_PBP2"/>
    <property type="match status" value="1"/>
</dbReference>
<dbReference type="PANTHER" id="PTHR30177:SF4">
    <property type="entry name" value="OSMOPROTECTANT IMPORT PERMEASE PROTEIN OSMW"/>
    <property type="match status" value="1"/>
</dbReference>
<dbReference type="Proteomes" id="UP000295764">
    <property type="component" value="Unassembled WGS sequence"/>
</dbReference>
<gene>
    <name evidence="8" type="ORF">EDF64_101466</name>
</gene>